<gene>
    <name evidence="4" type="primary">sulA</name>
    <name evidence="4" type="ORF">HMPREF0621_1532</name>
</gene>
<dbReference type="InterPro" id="IPR010099">
    <property type="entry name" value="SDR39U1"/>
</dbReference>
<reference evidence="4 5" key="1">
    <citation type="submission" date="2009-10" db="EMBL/GenBank/DDBJ databases">
        <authorList>
            <person name="Muzny D."/>
            <person name="Qin X."/>
            <person name="Deng J."/>
            <person name="Jiang H."/>
            <person name="Liu Y."/>
            <person name="Qu J."/>
            <person name="Song X.-Z."/>
            <person name="Zhang L."/>
            <person name="Thornton R."/>
            <person name="Coyle M."/>
            <person name="Francisco L."/>
            <person name="Jackson L."/>
            <person name="Javaid M."/>
            <person name="Korchina V."/>
            <person name="Kovar C."/>
            <person name="Mata R."/>
            <person name="Mathew T."/>
            <person name="Ngo R."/>
            <person name="Nguyen L."/>
            <person name="Nguyen N."/>
            <person name="Okwuonu G."/>
            <person name="Ongeri F."/>
            <person name="Pham C."/>
            <person name="Simmons D."/>
            <person name="Wilczek-Boney K."/>
            <person name="Hale W."/>
            <person name="Jakkamsetti A."/>
            <person name="Pham P."/>
            <person name="Ruth R."/>
            <person name="San Lucas F."/>
            <person name="Warren J."/>
            <person name="Zhang J."/>
            <person name="Zhao Z."/>
            <person name="Zhou C."/>
            <person name="Zhu D."/>
            <person name="Lee S."/>
            <person name="Bess C."/>
            <person name="Blankenburg K."/>
            <person name="Forbes L."/>
            <person name="Fu Q."/>
            <person name="Gubbala S."/>
            <person name="Hirani K."/>
            <person name="Jayaseelan J.C."/>
            <person name="Lara F."/>
            <person name="Munidasa M."/>
            <person name="Palculict T."/>
            <person name="Patil S."/>
            <person name="Pu L.-L."/>
            <person name="Saada N."/>
            <person name="Tang L."/>
            <person name="Weissenberger G."/>
            <person name="Zhu Y."/>
            <person name="Hemphill L."/>
            <person name="Shang Y."/>
            <person name="Youmans B."/>
            <person name="Ayvaz T."/>
            <person name="Ross M."/>
            <person name="Santibanez J."/>
            <person name="Aqrawi P."/>
            <person name="Gross S."/>
            <person name="Joshi V."/>
            <person name="Fowler G."/>
            <person name="Nazareth L."/>
            <person name="Reid J."/>
            <person name="Worley K."/>
            <person name="Petrosino J."/>
            <person name="Highlander S."/>
            <person name="Gibbs R."/>
        </authorList>
    </citation>
    <scope>NUCLEOTIDE SEQUENCE [LARGE SCALE GENOMIC DNA]</scope>
    <source>
        <strain evidence="4 5">ATCC 43325</strain>
    </source>
</reference>
<keyword evidence="5" id="KW-1185">Reference proteome</keyword>
<evidence type="ECO:0000259" key="2">
    <source>
        <dbReference type="Pfam" id="PF01370"/>
    </source>
</evidence>
<dbReference type="InterPro" id="IPR013549">
    <property type="entry name" value="DUF1731"/>
</dbReference>
<dbReference type="OrthoDB" id="9801773at2"/>
<accession>C9PRA8</accession>
<comment type="caution">
    <text evidence="4">The sequence shown here is derived from an EMBL/GenBank/DDBJ whole genome shotgun (WGS) entry which is preliminary data.</text>
</comment>
<evidence type="ECO:0000256" key="1">
    <source>
        <dbReference type="ARBA" id="ARBA00009353"/>
    </source>
</evidence>
<dbReference type="STRING" id="667128.HMPREF0621_1532"/>
<dbReference type="InterPro" id="IPR036291">
    <property type="entry name" value="NAD(P)-bd_dom_sf"/>
</dbReference>
<dbReference type="Proteomes" id="UP000005519">
    <property type="component" value="Unassembled WGS sequence"/>
</dbReference>
<dbReference type="HOGENOM" id="CLU_047373_0_3_6"/>
<dbReference type="Gene3D" id="3.40.50.720">
    <property type="entry name" value="NAD(P)-binding Rossmann-like Domain"/>
    <property type="match status" value="1"/>
</dbReference>
<feature type="domain" description="DUF1731" evidence="3">
    <location>
        <begin position="246"/>
        <end position="291"/>
    </location>
</feature>
<feature type="domain" description="NAD-dependent epimerase/dehydratase" evidence="2">
    <location>
        <begin position="3"/>
        <end position="211"/>
    </location>
</feature>
<dbReference type="InterPro" id="IPR001509">
    <property type="entry name" value="Epimerase_deHydtase"/>
</dbReference>
<dbReference type="PANTHER" id="PTHR11092:SF0">
    <property type="entry name" value="EPIMERASE FAMILY PROTEIN SDR39U1"/>
    <property type="match status" value="1"/>
</dbReference>
<dbReference type="RefSeq" id="WP_005762336.1">
    <property type="nucleotide sequence ID" value="NZ_GG704810.1"/>
</dbReference>
<dbReference type="NCBIfam" id="TIGR01777">
    <property type="entry name" value="yfcH"/>
    <property type="match status" value="1"/>
</dbReference>
<sequence length="295" mass="32691">MNIFITGATGLIGSSLLPHLVEKHQVTALVRNLETARKKLPNITTLTTSISQYHNLNDFDAIINLAGEPIFDHRWTVAQKQKLVNSRVSLTKHLAHLINQSSNPPEVFISGSATGYYGDNGNMQITENTPAARTFAAMLCKQWENSALQAETRVCLIRTGIVLSSKGGALAKMLPLYRLGLGGKLGNGQQYWGWISIDDVVQGILFLLENKHCEGAFNFTAPNPLPQSEINQILGKQLNRPYFTCVPAFILKLVLGERSQLLLDSQNIIPKQLVNAGFEFQYPHFKQALVHCLNE</sequence>
<evidence type="ECO:0000259" key="3">
    <source>
        <dbReference type="Pfam" id="PF08338"/>
    </source>
</evidence>
<protein>
    <submittedName>
        <fullName evidence="4">TIGR01777 family protein</fullName>
    </submittedName>
</protein>
<dbReference type="PANTHER" id="PTHR11092">
    <property type="entry name" value="SUGAR NUCLEOTIDE EPIMERASE RELATED"/>
    <property type="match status" value="1"/>
</dbReference>
<proteinExistence type="inferred from homology"/>
<name>C9PRA8_9PAST</name>
<organism evidence="4 5">
    <name type="scientific">Pasteurella dagmatis ATCC 43325</name>
    <dbReference type="NCBI Taxonomy" id="667128"/>
    <lineage>
        <taxon>Bacteria</taxon>
        <taxon>Pseudomonadati</taxon>
        <taxon>Pseudomonadota</taxon>
        <taxon>Gammaproteobacteria</taxon>
        <taxon>Pasteurellales</taxon>
        <taxon>Pasteurellaceae</taxon>
        <taxon>Pasteurella</taxon>
    </lineage>
</organism>
<evidence type="ECO:0000313" key="5">
    <source>
        <dbReference type="Proteomes" id="UP000005519"/>
    </source>
</evidence>
<dbReference type="SUPFAM" id="SSF51735">
    <property type="entry name" value="NAD(P)-binding Rossmann-fold domains"/>
    <property type="match status" value="1"/>
</dbReference>
<evidence type="ECO:0000313" key="4">
    <source>
        <dbReference type="EMBL" id="EEX50009.1"/>
    </source>
</evidence>
<dbReference type="AlphaFoldDB" id="C9PRA8"/>
<dbReference type="Pfam" id="PF08338">
    <property type="entry name" value="DUF1731"/>
    <property type="match status" value="1"/>
</dbReference>
<dbReference type="EMBL" id="ACZR01000014">
    <property type="protein sequence ID" value="EEX50009.1"/>
    <property type="molecule type" value="Genomic_DNA"/>
</dbReference>
<comment type="similarity">
    <text evidence="1">Belongs to the NAD(P)-dependent epimerase/dehydratase family. SDR39U1 subfamily.</text>
</comment>
<dbReference type="Pfam" id="PF01370">
    <property type="entry name" value="Epimerase"/>
    <property type="match status" value="1"/>
</dbReference>